<feature type="domain" description="DUF1720" evidence="8">
    <location>
        <begin position="294"/>
        <end position="349"/>
    </location>
</feature>
<keyword evidence="3" id="KW-0963">Cytoplasm</keyword>
<protein>
    <recommendedName>
        <fullName evidence="8">DUF1720 domain-containing protein</fullName>
    </recommendedName>
</protein>
<dbReference type="GO" id="GO:0006897">
    <property type="term" value="P:endocytosis"/>
    <property type="evidence" value="ECO:0007669"/>
    <property type="project" value="UniProtKB-KW"/>
</dbReference>
<dbReference type="InterPro" id="IPR013182">
    <property type="entry name" value="DUF1720"/>
</dbReference>
<dbReference type="EMBL" id="PUHQ01000025">
    <property type="protein sequence ID" value="KAG0662670.1"/>
    <property type="molecule type" value="Genomic_DNA"/>
</dbReference>
<dbReference type="GO" id="GO:0005737">
    <property type="term" value="C:cytoplasm"/>
    <property type="evidence" value="ECO:0007669"/>
    <property type="project" value="UniProtKB-SubCell"/>
</dbReference>
<reference evidence="9 10" key="1">
    <citation type="submission" date="2020-11" db="EMBL/GenBank/DDBJ databases">
        <title>Kefir isolates.</title>
        <authorList>
            <person name="Marcisauskas S."/>
            <person name="Kim Y."/>
            <person name="Blasche S."/>
        </authorList>
    </citation>
    <scope>NUCLEOTIDE SEQUENCE [LARGE SCALE GENOMIC DNA]</scope>
    <source>
        <strain evidence="9 10">KR</strain>
    </source>
</reference>
<evidence type="ECO:0000313" key="10">
    <source>
        <dbReference type="Proteomes" id="UP000777482"/>
    </source>
</evidence>
<evidence type="ECO:0000256" key="6">
    <source>
        <dbReference type="ARBA" id="ARBA00023136"/>
    </source>
</evidence>
<proteinExistence type="predicted"/>
<evidence type="ECO:0000259" key="8">
    <source>
        <dbReference type="Pfam" id="PF08226"/>
    </source>
</evidence>
<evidence type="ECO:0000256" key="7">
    <source>
        <dbReference type="SAM" id="MobiDB-lite"/>
    </source>
</evidence>
<feature type="compositionally biased region" description="Pro residues" evidence="7">
    <location>
        <begin position="67"/>
        <end position="80"/>
    </location>
</feature>
<name>A0A9P6W5D8_RHOMI</name>
<keyword evidence="4" id="KW-0254">Endocytosis</keyword>
<dbReference type="Proteomes" id="UP000777482">
    <property type="component" value="Unassembled WGS sequence"/>
</dbReference>
<dbReference type="GO" id="GO:0016020">
    <property type="term" value="C:membrane"/>
    <property type="evidence" value="ECO:0007669"/>
    <property type="project" value="UniProtKB-SubCell"/>
</dbReference>
<evidence type="ECO:0000256" key="5">
    <source>
        <dbReference type="ARBA" id="ARBA00022737"/>
    </source>
</evidence>
<evidence type="ECO:0000256" key="4">
    <source>
        <dbReference type="ARBA" id="ARBA00022583"/>
    </source>
</evidence>
<organism evidence="9 10">
    <name type="scientific">Rhodotorula mucilaginosa</name>
    <name type="common">Yeast</name>
    <name type="synonym">Rhodotorula rubra</name>
    <dbReference type="NCBI Taxonomy" id="5537"/>
    <lineage>
        <taxon>Eukaryota</taxon>
        <taxon>Fungi</taxon>
        <taxon>Dikarya</taxon>
        <taxon>Basidiomycota</taxon>
        <taxon>Pucciniomycotina</taxon>
        <taxon>Microbotryomycetes</taxon>
        <taxon>Sporidiobolales</taxon>
        <taxon>Sporidiobolaceae</taxon>
        <taxon>Rhodotorula</taxon>
    </lineage>
</organism>
<dbReference type="OrthoDB" id="3253876at2759"/>
<dbReference type="Pfam" id="PF08226">
    <property type="entry name" value="DUF1720"/>
    <property type="match status" value="1"/>
</dbReference>
<gene>
    <name evidence="9" type="ORF">C6P46_003174</name>
</gene>
<accession>A0A9P6W5D8</accession>
<evidence type="ECO:0000313" key="9">
    <source>
        <dbReference type="EMBL" id="KAG0662670.1"/>
    </source>
</evidence>
<dbReference type="AlphaFoldDB" id="A0A9P6W5D8"/>
<evidence type="ECO:0000256" key="1">
    <source>
        <dbReference type="ARBA" id="ARBA00004170"/>
    </source>
</evidence>
<evidence type="ECO:0000256" key="3">
    <source>
        <dbReference type="ARBA" id="ARBA00022490"/>
    </source>
</evidence>
<feature type="compositionally biased region" description="Low complexity" evidence="7">
    <location>
        <begin position="130"/>
        <end position="152"/>
    </location>
</feature>
<keyword evidence="5" id="KW-0677">Repeat</keyword>
<keyword evidence="6" id="KW-0472">Membrane</keyword>
<evidence type="ECO:0000256" key="2">
    <source>
        <dbReference type="ARBA" id="ARBA00004496"/>
    </source>
</evidence>
<keyword evidence="10" id="KW-1185">Reference proteome</keyword>
<comment type="caution">
    <text evidence="9">The sequence shown here is derived from an EMBL/GenBank/DDBJ whole genome shotgun (WGS) entry which is preliminary data.</text>
</comment>
<sequence>MPSNNPFAPAPPTEVSQAAHRFPDVLNQDPDLRHHQPGLYPPQQGYGLAPQQTGGLGGGYASSPYGTPAPPPLPLSPSPQPGHTGYQPQPQPLQPQQTGYTNSVTYTGGGPAYSQPQQPQPYFSDLDPYSSLGASSFAAPSSSGTASHQQQQQGGGTLLAVPQTTSHPRDYVHENKAALMVWDEYAWKQLFSRLDALREAWETRIAGLKAASNSGADPTNVLSLRRDAEDKVDGIHASKMQLDEVKTGWRHSTDVASKARVREALNAGLSSLPAYPAPLNPSQLGGSFVHHAQKDAIMAQYSGYYQQQPQQPGGAFLQPQATGYQQQQPQMTGYSSGMGMGMQPQMTGYGGGAGGMGMGMGMQPQMTGYGGGGGTGTMGYGQQQQPLGGGYGGGQQQYY</sequence>
<feature type="region of interest" description="Disordered" evidence="7">
    <location>
        <begin position="1"/>
        <end position="163"/>
    </location>
</feature>
<comment type="subcellular location">
    <subcellularLocation>
        <location evidence="2">Cytoplasm</location>
    </subcellularLocation>
    <subcellularLocation>
        <location evidence="1">Membrane</location>
        <topology evidence="1">Peripheral membrane protein</topology>
    </subcellularLocation>
</comment>